<evidence type="ECO:0000313" key="1">
    <source>
        <dbReference type="EMBL" id="SHL50026.1"/>
    </source>
</evidence>
<dbReference type="InterPro" id="IPR029044">
    <property type="entry name" value="Nucleotide-diphossugar_trans"/>
</dbReference>
<name>A0A1M7B569_9RHOB</name>
<protein>
    <recommendedName>
        <fullName evidence="3">Glycosyltransferase</fullName>
    </recommendedName>
</protein>
<evidence type="ECO:0008006" key="3">
    <source>
        <dbReference type="Google" id="ProtNLM"/>
    </source>
</evidence>
<dbReference type="EMBL" id="FRBN01000016">
    <property type="protein sequence ID" value="SHL50026.1"/>
    <property type="molecule type" value="Genomic_DNA"/>
</dbReference>
<dbReference type="Pfam" id="PF09837">
    <property type="entry name" value="DUF2064"/>
    <property type="match status" value="1"/>
</dbReference>
<dbReference type="InterPro" id="IPR018641">
    <property type="entry name" value="Trfase_1_rSAM/seldom-assoc"/>
</dbReference>
<evidence type="ECO:0000313" key="2">
    <source>
        <dbReference type="Proteomes" id="UP000184191"/>
    </source>
</evidence>
<dbReference type="PANTHER" id="PTHR36529">
    <property type="entry name" value="SLL1095 PROTEIN"/>
    <property type="match status" value="1"/>
</dbReference>
<organism evidence="1 2">
    <name type="scientific">Roseovarius marisflavi</name>
    <dbReference type="NCBI Taxonomy" id="1054996"/>
    <lineage>
        <taxon>Bacteria</taxon>
        <taxon>Pseudomonadati</taxon>
        <taxon>Pseudomonadota</taxon>
        <taxon>Alphaproteobacteria</taxon>
        <taxon>Rhodobacterales</taxon>
        <taxon>Roseobacteraceae</taxon>
        <taxon>Roseovarius</taxon>
    </lineage>
</organism>
<sequence>MRGQLIVMLKEPRPGRVKTRLGRDMGMVGAAWWFRHQVTRLLREIDDPRWQVTLAVSPDAQGLQSRVWPARFARVAQGAGDLGDRMGRVMRSRPPGPVCIIGGDIPGIRAAHIARAFTALGRNEAVFGPAPDGGYWLVGLKRVQVPATLFQGVRWSSEHALADTIQSLGGARVALVDRLRDVDTIADLGAARRALAFAPREVGREAGRAVFPDDGGLASC</sequence>
<dbReference type="AlphaFoldDB" id="A0A1M7B569"/>
<dbReference type="RefSeq" id="WP_084732877.1">
    <property type="nucleotide sequence ID" value="NZ_FRBN01000016.1"/>
</dbReference>
<dbReference type="PANTHER" id="PTHR36529:SF1">
    <property type="entry name" value="GLYCOSYLTRANSFERASE"/>
    <property type="match status" value="1"/>
</dbReference>
<keyword evidence="2" id="KW-1185">Reference proteome</keyword>
<dbReference type="Gene3D" id="3.90.550.10">
    <property type="entry name" value="Spore Coat Polysaccharide Biosynthesis Protein SpsA, Chain A"/>
    <property type="match status" value="1"/>
</dbReference>
<accession>A0A1M7B569</accession>
<dbReference type="Proteomes" id="UP000184191">
    <property type="component" value="Unassembled WGS sequence"/>
</dbReference>
<reference evidence="2" key="1">
    <citation type="submission" date="2016-11" db="EMBL/GenBank/DDBJ databases">
        <authorList>
            <person name="Varghese N."/>
            <person name="Submissions S."/>
        </authorList>
    </citation>
    <scope>NUCLEOTIDE SEQUENCE [LARGE SCALE GENOMIC DNA]</scope>
    <source>
        <strain evidence="2">DSM 29327</strain>
    </source>
</reference>
<gene>
    <name evidence="1" type="ORF">SAMN05444414_11660</name>
</gene>
<dbReference type="STRING" id="1054996.SAMN05444414_11660"/>
<dbReference type="SUPFAM" id="SSF53448">
    <property type="entry name" value="Nucleotide-diphospho-sugar transferases"/>
    <property type="match status" value="1"/>
</dbReference>
<dbReference type="NCBIfam" id="TIGR04282">
    <property type="entry name" value="glyco_like_cofC"/>
    <property type="match status" value="1"/>
</dbReference>
<proteinExistence type="predicted"/>
<dbReference type="OrthoDB" id="9798250at2"/>